<protein>
    <submittedName>
        <fullName evidence="2">Uncharacterized protein</fullName>
    </submittedName>
</protein>
<sequence length="65" mass="6892">MAENTSTGRSGGKDAFGDFAPGMVHYTDRVLLVQRPSRHDAPPRVAPSPMCAGSRFASTRQESGA</sequence>
<proteinExistence type="predicted"/>
<name>A0ABV9X8F1_9ACTN</name>
<comment type="caution">
    <text evidence="2">The sequence shown here is derived from an EMBL/GenBank/DDBJ whole genome shotgun (WGS) entry which is preliminary data.</text>
</comment>
<reference evidence="3" key="1">
    <citation type="journal article" date="2019" name="Int. J. Syst. Evol. Microbiol.">
        <title>The Global Catalogue of Microorganisms (GCM) 10K type strain sequencing project: providing services to taxonomists for standard genome sequencing and annotation.</title>
        <authorList>
            <consortium name="The Broad Institute Genomics Platform"/>
            <consortium name="The Broad Institute Genome Sequencing Center for Infectious Disease"/>
            <person name="Wu L."/>
            <person name="Ma J."/>
        </authorList>
    </citation>
    <scope>NUCLEOTIDE SEQUENCE [LARGE SCALE GENOMIC DNA]</scope>
    <source>
        <strain evidence="3">CGMCC 4.1542</strain>
    </source>
</reference>
<evidence type="ECO:0000256" key="1">
    <source>
        <dbReference type="SAM" id="MobiDB-lite"/>
    </source>
</evidence>
<gene>
    <name evidence="2" type="ORF">ACFPRC_34710</name>
</gene>
<evidence type="ECO:0000313" key="3">
    <source>
        <dbReference type="Proteomes" id="UP001595855"/>
    </source>
</evidence>
<dbReference type="Proteomes" id="UP001595855">
    <property type="component" value="Unassembled WGS sequence"/>
</dbReference>
<feature type="region of interest" description="Disordered" evidence="1">
    <location>
        <begin position="39"/>
        <end position="65"/>
    </location>
</feature>
<keyword evidence="3" id="KW-1185">Reference proteome</keyword>
<feature type="compositionally biased region" description="Polar residues" evidence="1">
    <location>
        <begin position="56"/>
        <end position="65"/>
    </location>
</feature>
<organism evidence="2 3">
    <name type="scientific">Streptomyces lienomycini</name>
    <dbReference type="NCBI Taxonomy" id="284035"/>
    <lineage>
        <taxon>Bacteria</taxon>
        <taxon>Bacillati</taxon>
        <taxon>Actinomycetota</taxon>
        <taxon>Actinomycetes</taxon>
        <taxon>Kitasatosporales</taxon>
        <taxon>Streptomycetaceae</taxon>
        <taxon>Streptomyces</taxon>
    </lineage>
</organism>
<dbReference type="RefSeq" id="WP_328655780.1">
    <property type="nucleotide sequence ID" value="NZ_BAAATN010000007.1"/>
</dbReference>
<accession>A0ABV9X8F1</accession>
<dbReference type="EMBL" id="JBHSJO010000001">
    <property type="protein sequence ID" value="MFC5020002.1"/>
    <property type="molecule type" value="Genomic_DNA"/>
</dbReference>
<evidence type="ECO:0000313" key="2">
    <source>
        <dbReference type="EMBL" id="MFC5020002.1"/>
    </source>
</evidence>